<reference evidence="1 2" key="1">
    <citation type="submission" date="2014-02" db="EMBL/GenBank/DDBJ databases">
        <title>Comparative genomics and transcriptomics to identify genetic mechanisms underlying the emergence of carbapenem resistant Acinetobacter baumannii (CRAb).</title>
        <authorList>
            <person name="Harris A.D."/>
            <person name="Johnson K.J."/>
            <person name="George J."/>
            <person name="Shefchek K."/>
            <person name="Daugherty S.C."/>
            <person name="Parankush S."/>
            <person name="Sadzewicz L."/>
            <person name="Tallon L."/>
            <person name="Sengamalay N."/>
            <person name="Hazen T.H."/>
            <person name="Rasko D.A."/>
        </authorList>
    </citation>
    <scope>NUCLEOTIDE SEQUENCE [LARGE SCALE GENOMIC DNA]</scope>
    <source>
        <strain evidence="1 2">1295743</strain>
    </source>
</reference>
<sequence length="203" mass="23338">MDLSKNPPPSYYDASLNDETLSFFANHMLEVFSQTTQDLSRKDDDNYTISCAIFGRCRNRFAREIRSGNAPSPTYLEDSSNKFTFKIGNTPGIRFFKESDHLKPKRPNFFKQSYNLELFESDSKVPVFWRFILVPAKTDDEETFIAFVGFNQKLQPITAWTSNKTSRFIFDPAAILPEPAELKRYNIDDLLADDDLDDASGIK</sequence>
<dbReference type="EMBL" id="JEWH01000073">
    <property type="protein sequence ID" value="EXB03799.1"/>
    <property type="molecule type" value="Genomic_DNA"/>
</dbReference>
<dbReference type="PATRIC" id="fig|1310613.3.peg.3600"/>
<evidence type="ECO:0000313" key="1">
    <source>
        <dbReference type="EMBL" id="EXB03799.1"/>
    </source>
</evidence>
<accession>A0A009IGM6</accession>
<evidence type="ECO:0000313" key="2">
    <source>
        <dbReference type="Proteomes" id="UP000020595"/>
    </source>
</evidence>
<dbReference type="Proteomes" id="UP000020595">
    <property type="component" value="Unassembled WGS sequence"/>
</dbReference>
<dbReference type="AlphaFoldDB" id="A0A009IGM6"/>
<organism evidence="1 2">
    <name type="scientific">Acinetobacter baumannii (strain 1295743)</name>
    <dbReference type="NCBI Taxonomy" id="1310613"/>
    <lineage>
        <taxon>Bacteria</taxon>
        <taxon>Pseudomonadati</taxon>
        <taxon>Pseudomonadota</taxon>
        <taxon>Gammaproteobacteria</taxon>
        <taxon>Moraxellales</taxon>
        <taxon>Moraxellaceae</taxon>
        <taxon>Acinetobacter</taxon>
        <taxon>Acinetobacter calcoaceticus/baumannii complex</taxon>
    </lineage>
</organism>
<protein>
    <submittedName>
        <fullName evidence="1">Uncharacterized protein</fullName>
    </submittedName>
</protein>
<comment type="caution">
    <text evidence="1">The sequence shown here is derived from an EMBL/GenBank/DDBJ whole genome shotgun (WGS) entry which is preliminary data.</text>
</comment>
<name>A0A009IGM6_ACIB9</name>
<proteinExistence type="predicted"/>
<dbReference type="RefSeq" id="WP_000365984.1">
    <property type="nucleotide sequence ID" value="NZ_JEWH01000073.1"/>
</dbReference>
<gene>
    <name evidence="1" type="ORF">J512_3762</name>
</gene>